<comment type="caution">
    <text evidence="2">The sequence shown here is derived from an EMBL/GenBank/DDBJ whole genome shotgun (WGS) entry which is preliminary data.</text>
</comment>
<dbReference type="Proteomes" id="UP001187192">
    <property type="component" value="Unassembled WGS sequence"/>
</dbReference>
<feature type="region of interest" description="Disordered" evidence="1">
    <location>
        <begin position="44"/>
        <end position="89"/>
    </location>
</feature>
<evidence type="ECO:0000313" key="2">
    <source>
        <dbReference type="EMBL" id="GMN31533.1"/>
    </source>
</evidence>
<protein>
    <submittedName>
        <fullName evidence="2">Uncharacterized protein</fullName>
    </submittedName>
</protein>
<reference evidence="2" key="1">
    <citation type="submission" date="2023-07" db="EMBL/GenBank/DDBJ databases">
        <title>draft genome sequence of fig (Ficus carica).</title>
        <authorList>
            <person name="Takahashi T."/>
            <person name="Nishimura K."/>
        </authorList>
    </citation>
    <scope>NUCLEOTIDE SEQUENCE</scope>
</reference>
<sequence>MNIPLMIRSPWSVRFVSSGGKLACGSLALGNGGEEVFANAGGEGRGGGGGVGRAARCSTHEAGPVRRRRRRGRERMWETSELGKKKARR</sequence>
<dbReference type="EMBL" id="BTGU01003388">
    <property type="protein sequence ID" value="GMN31533.1"/>
    <property type="molecule type" value="Genomic_DNA"/>
</dbReference>
<name>A0AA87Z8F6_FICCA</name>
<dbReference type="AlphaFoldDB" id="A0AA87Z8F6"/>
<proteinExistence type="predicted"/>
<evidence type="ECO:0000313" key="3">
    <source>
        <dbReference type="Proteomes" id="UP001187192"/>
    </source>
</evidence>
<accession>A0AA87Z8F6</accession>
<feature type="non-terminal residue" evidence="2">
    <location>
        <position position="89"/>
    </location>
</feature>
<evidence type="ECO:0000256" key="1">
    <source>
        <dbReference type="SAM" id="MobiDB-lite"/>
    </source>
</evidence>
<gene>
    <name evidence="2" type="ORF">TIFTF001_044588</name>
</gene>
<feature type="compositionally biased region" description="Basic and acidic residues" evidence="1">
    <location>
        <begin position="74"/>
        <end position="89"/>
    </location>
</feature>
<organism evidence="2 3">
    <name type="scientific">Ficus carica</name>
    <name type="common">Common fig</name>
    <dbReference type="NCBI Taxonomy" id="3494"/>
    <lineage>
        <taxon>Eukaryota</taxon>
        <taxon>Viridiplantae</taxon>
        <taxon>Streptophyta</taxon>
        <taxon>Embryophyta</taxon>
        <taxon>Tracheophyta</taxon>
        <taxon>Spermatophyta</taxon>
        <taxon>Magnoliopsida</taxon>
        <taxon>eudicotyledons</taxon>
        <taxon>Gunneridae</taxon>
        <taxon>Pentapetalae</taxon>
        <taxon>rosids</taxon>
        <taxon>fabids</taxon>
        <taxon>Rosales</taxon>
        <taxon>Moraceae</taxon>
        <taxon>Ficeae</taxon>
        <taxon>Ficus</taxon>
    </lineage>
</organism>
<keyword evidence="3" id="KW-1185">Reference proteome</keyword>